<reference evidence="2" key="1">
    <citation type="submission" date="2016-08" db="EMBL/GenBank/DDBJ databases">
        <authorList>
            <person name="Varghese N."/>
            <person name="Submissions Spin"/>
        </authorList>
    </citation>
    <scope>NUCLEOTIDE SEQUENCE [LARGE SCALE GENOMIC DNA]</scope>
    <source>
        <strain evidence="2">CCBAU 57015</strain>
    </source>
</reference>
<proteinExistence type="predicted"/>
<evidence type="ECO:0000313" key="2">
    <source>
        <dbReference type="Proteomes" id="UP000186228"/>
    </source>
</evidence>
<keyword evidence="2" id="KW-1185">Reference proteome</keyword>
<name>A0A1C3WIT9_9HYPH</name>
<dbReference type="OrthoDB" id="8398558at2"/>
<gene>
    <name evidence="1" type="ORF">GA0061100_1216</name>
</gene>
<evidence type="ECO:0000313" key="1">
    <source>
        <dbReference type="EMBL" id="SCB39858.1"/>
    </source>
</evidence>
<accession>A0A1C3WIT9</accession>
<dbReference type="Proteomes" id="UP000186228">
    <property type="component" value="Unassembled WGS sequence"/>
</dbReference>
<dbReference type="RefSeq" id="WP_075857041.1">
    <property type="nucleotide sequence ID" value="NZ_FMAC01000021.1"/>
</dbReference>
<protein>
    <submittedName>
        <fullName evidence="1">Uncharacterized protein</fullName>
    </submittedName>
</protein>
<dbReference type="AlphaFoldDB" id="A0A1C3WIT9"/>
<sequence length="116" mass="13186">MSEGLLVDEAMSLGLQAELLGMLDGSSQYFDARFFEDLDRHSRRLRSMTLLHLQFAVTFNYTGSETRHITVGKIIHSSYPDYFEAWKLAGIPGMSVYLLGKMIEDYRSRSAPSADR</sequence>
<dbReference type="EMBL" id="FMAC01000021">
    <property type="protein sequence ID" value="SCB39858.1"/>
    <property type="molecule type" value="Genomic_DNA"/>
</dbReference>
<organism evidence="1 2">
    <name type="scientific">Rhizobium hainanense</name>
    <dbReference type="NCBI Taxonomy" id="52131"/>
    <lineage>
        <taxon>Bacteria</taxon>
        <taxon>Pseudomonadati</taxon>
        <taxon>Pseudomonadota</taxon>
        <taxon>Alphaproteobacteria</taxon>
        <taxon>Hyphomicrobiales</taxon>
        <taxon>Rhizobiaceae</taxon>
        <taxon>Rhizobium/Agrobacterium group</taxon>
        <taxon>Rhizobium</taxon>
    </lineage>
</organism>